<protein>
    <submittedName>
        <fullName evidence="2">Uncharacterized protein</fullName>
    </submittedName>
</protein>
<evidence type="ECO:0000256" key="1">
    <source>
        <dbReference type="SAM" id="MobiDB-lite"/>
    </source>
</evidence>
<accession>A0A0F9DPS1</accession>
<gene>
    <name evidence="2" type="ORF">LCGC14_2171780</name>
</gene>
<feature type="region of interest" description="Disordered" evidence="1">
    <location>
        <begin position="1"/>
        <end position="36"/>
    </location>
</feature>
<reference evidence="2" key="1">
    <citation type="journal article" date="2015" name="Nature">
        <title>Complex archaea that bridge the gap between prokaryotes and eukaryotes.</title>
        <authorList>
            <person name="Spang A."/>
            <person name="Saw J.H."/>
            <person name="Jorgensen S.L."/>
            <person name="Zaremba-Niedzwiedzka K."/>
            <person name="Martijn J."/>
            <person name="Lind A.E."/>
            <person name="van Eijk R."/>
            <person name="Schleper C."/>
            <person name="Guy L."/>
            <person name="Ettema T.J."/>
        </authorList>
    </citation>
    <scope>NUCLEOTIDE SEQUENCE</scope>
</reference>
<sequence length="67" mass="7297">MAGGALVSRRKNDAQSPHFDAKVIGSGTRGERARKAPACPECNRRMRRHRPCHLAGKYGHIVKGGFA</sequence>
<evidence type="ECO:0000313" key="2">
    <source>
        <dbReference type="EMBL" id="KKL63773.1"/>
    </source>
</evidence>
<name>A0A0F9DPS1_9ZZZZ</name>
<proteinExistence type="predicted"/>
<organism evidence="2">
    <name type="scientific">marine sediment metagenome</name>
    <dbReference type="NCBI Taxonomy" id="412755"/>
    <lineage>
        <taxon>unclassified sequences</taxon>
        <taxon>metagenomes</taxon>
        <taxon>ecological metagenomes</taxon>
    </lineage>
</organism>
<dbReference type="AlphaFoldDB" id="A0A0F9DPS1"/>
<dbReference type="EMBL" id="LAZR01028052">
    <property type="protein sequence ID" value="KKL63773.1"/>
    <property type="molecule type" value="Genomic_DNA"/>
</dbReference>
<comment type="caution">
    <text evidence="2">The sequence shown here is derived from an EMBL/GenBank/DDBJ whole genome shotgun (WGS) entry which is preliminary data.</text>
</comment>